<accession>G0WDJ7</accession>
<dbReference type="GO" id="GO:0046475">
    <property type="term" value="P:glycerophospholipid catabolic process"/>
    <property type="evidence" value="ECO:0007669"/>
    <property type="project" value="TreeGrafter"/>
</dbReference>
<evidence type="ECO:0000259" key="7">
    <source>
        <dbReference type="PROSITE" id="PS51210"/>
    </source>
</evidence>
<evidence type="ECO:0000256" key="2">
    <source>
        <dbReference type="ARBA" id="ARBA00022801"/>
    </source>
</evidence>
<feature type="domain" description="PLA2c" evidence="7">
    <location>
        <begin position="56"/>
        <end position="679"/>
    </location>
</feature>
<dbReference type="GO" id="GO:0004623">
    <property type="term" value="F:phospholipase A2 activity"/>
    <property type="evidence" value="ECO:0007669"/>
    <property type="project" value="TreeGrafter"/>
</dbReference>
<dbReference type="OMA" id="FIANCRN"/>
<evidence type="ECO:0000256" key="6">
    <source>
        <dbReference type="RuleBase" id="RU362103"/>
    </source>
</evidence>
<organism evidence="8 9">
    <name type="scientific">Naumovozyma dairenensis (strain ATCC 10597 / BCRC 20456 / CBS 421 / NBRC 0211 / NRRL Y-12639)</name>
    <name type="common">Saccharomyces dairenensis</name>
    <dbReference type="NCBI Taxonomy" id="1071378"/>
    <lineage>
        <taxon>Eukaryota</taxon>
        <taxon>Fungi</taxon>
        <taxon>Dikarya</taxon>
        <taxon>Ascomycota</taxon>
        <taxon>Saccharomycotina</taxon>
        <taxon>Saccharomycetes</taxon>
        <taxon>Saccharomycetales</taxon>
        <taxon>Saccharomycetaceae</taxon>
        <taxon>Naumovozyma</taxon>
    </lineage>
</organism>
<dbReference type="GO" id="GO:0005634">
    <property type="term" value="C:nucleus"/>
    <property type="evidence" value="ECO:0007669"/>
    <property type="project" value="EnsemblFungi"/>
</dbReference>
<dbReference type="InterPro" id="IPR002642">
    <property type="entry name" value="LysoPLipase_cat_dom"/>
</dbReference>
<dbReference type="GO" id="GO:0007127">
    <property type="term" value="P:meiosis I"/>
    <property type="evidence" value="ECO:0007669"/>
    <property type="project" value="EnsemblFungi"/>
</dbReference>
<dbReference type="GO" id="GO:0004622">
    <property type="term" value="F:phosphatidylcholine lysophospholipase activity"/>
    <property type="evidence" value="ECO:0007669"/>
    <property type="project" value="UniProtKB-EC"/>
</dbReference>
<dbReference type="PROSITE" id="PS51210">
    <property type="entry name" value="PLA2C"/>
    <property type="match status" value="1"/>
</dbReference>
<keyword evidence="6" id="KW-0732">Signal</keyword>
<dbReference type="SUPFAM" id="SSF52151">
    <property type="entry name" value="FabD/lysophospholipase-like"/>
    <property type="match status" value="1"/>
</dbReference>
<evidence type="ECO:0000256" key="4">
    <source>
        <dbReference type="ARBA" id="ARBA00023098"/>
    </source>
</evidence>
<dbReference type="EMBL" id="HE580273">
    <property type="protein sequence ID" value="CCD25858.2"/>
    <property type="molecule type" value="Genomic_DNA"/>
</dbReference>
<evidence type="ECO:0000256" key="3">
    <source>
        <dbReference type="ARBA" id="ARBA00022963"/>
    </source>
</evidence>
<dbReference type="GO" id="GO:0005829">
    <property type="term" value="C:cytosol"/>
    <property type="evidence" value="ECO:0007669"/>
    <property type="project" value="TreeGrafter"/>
</dbReference>
<dbReference type="GeneID" id="11497254"/>
<keyword evidence="9" id="KW-1185">Reference proteome</keyword>
<dbReference type="GO" id="GO:0005576">
    <property type="term" value="C:extracellular region"/>
    <property type="evidence" value="ECO:0007669"/>
    <property type="project" value="TreeGrafter"/>
</dbReference>
<keyword evidence="2 5" id="KW-0378">Hydrolase</keyword>
<dbReference type="eggNOG" id="KOG1325">
    <property type="taxonomic scope" value="Eukaryota"/>
</dbReference>
<dbReference type="PANTHER" id="PTHR10728:SF56">
    <property type="entry name" value="MEIOTIC PHOSPHOLIPASE SPO1-RELATED"/>
    <property type="match status" value="1"/>
</dbReference>
<dbReference type="InterPro" id="IPR016035">
    <property type="entry name" value="Acyl_Trfase/lysoPLipase"/>
</dbReference>
<dbReference type="GO" id="GO:0005886">
    <property type="term" value="C:plasma membrane"/>
    <property type="evidence" value="ECO:0007669"/>
    <property type="project" value="TreeGrafter"/>
</dbReference>
<dbReference type="PANTHER" id="PTHR10728">
    <property type="entry name" value="CYTOSOLIC PHOSPHOLIPASE A2"/>
    <property type="match status" value="1"/>
</dbReference>
<dbReference type="KEGG" id="ndi:NDAI_0G00820"/>
<proteinExistence type="inferred from homology"/>
<sequence length="679" mass="78299">MITYLKYLTIISVLLFATLYGLDEGPYEVNCPDYPLIREANVCLINETFCVNKSNILTHKYFMTSLKNELCPEEELYLKNRKRLLQNNIRQYLTGLDRINFTPEMYDLIAKHPPRLGVAISGGGYRSMLTGSGFLKGLDEFKLIDCLSYISGLSGGSWILMDLIIHGFDIDKLLKNWDLKDGLLEGIPEFDISQKDIVSGMGKNRALMEKRLEKRMYHFKNLETNGKQFDEFYDFFENIWTPLDEEGSKIFNGTLVKRGDHPLERLKLLIFGNSTSQNSSVIYSFKKFRQVLDFYTDLHLEVRKKKIQGFYVSFTDYWGKALIKRLKHNDNNTSIIGTTNSLTKLIQNNDKFQKFEAPIPIFIANCRNGHLRNKIFEFTPFEFGSWDDMLRLFVKLPYLGSKIIKGVPEICYNDFDDIGFITATSSSIFNNVILYIWQLISESSHEVMKAIETVMGLFGISSKQLEQLDEMNSMIQPETDYAVYHYNPFYQYPGNDNDFTRDSHLYLVDGGEDGENIPLRPLLIPERDMDVIFVIDSSSDKNNFANGTKLLYIFKELEKQGIHYKVPKELKKFGKSQNHPLIIGCHAKSNNGVPLPIIIYYPNAEYSFPSNTSTFKVMYDDNETSSMLQNGKDIFTDDNNPFYKNCLGCIISKRSIDKHGDGINYSKFCNKCFKKYCAS</sequence>
<dbReference type="EC" id="3.1.1.5" evidence="6"/>
<evidence type="ECO:0000313" key="8">
    <source>
        <dbReference type="EMBL" id="CCD25858.2"/>
    </source>
</evidence>
<evidence type="ECO:0000256" key="5">
    <source>
        <dbReference type="PROSITE-ProRule" id="PRU00555"/>
    </source>
</evidence>
<comment type="similarity">
    <text evidence="1 6">Belongs to the lysophospholipase family.</text>
</comment>
<feature type="signal peptide" evidence="6">
    <location>
        <begin position="1"/>
        <end position="21"/>
    </location>
</feature>
<dbReference type="GO" id="GO:0030474">
    <property type="term" value="P:spindle pole body duplication"/>
    <property type="evidence" value="ECO:0007669"/>
    <property type="project" value="EnsemblFungi"/>
</dbReference>
<name>G0WDJ7_NAUDC</name>
<dbReference type="OrthoDB" id="4084751at2759"/>
<dbReference type="Proteomes" id="UP000000689">
    <property type="component" value="Chromosome 7"/>
</dbReference>
<evidence type="ECO:0000256" key="1">
    <source>
        <dbReference type="ARBA" id="ARBA00008780"/>
    </source>
</evidence>
<protein>
    <recommendedName>
        <fullName evidence="6">Lysophospholipase</fullName>
        <ecNumber evidence="6">3.1.1.5</ecNumber>
    </recommendedName>
</protein>
<dbReference type="GO" id="GO:0070583">
    <property type="term" value="P:spore membrane bending pathway"/>
    <property type="evidence" value="ECO:0007669"/>
    <property type="project" value="EnsemblFungi"/>
</dbReference>
<dbReference type="Gene3D" id="3.40.1090.10">
    <property type="entry name" value="Cytosolic phospholipase A2 catalytic domain"/>
    <property type="match status" value="2"/>
</dbReference>
<dbReference type="GO" id="GO:0005783">
    <property type="term" value="C:endoplasmic reticulum"/>
    <property type="evidence" value="ECO:0007669"/>
    <property type="project" value="EnsemblFungi"/>
</dbReference>
<keyword evidence="4 5" id="KW-0443">Lipid metabolism</keyword>
<keyword evidence="3 5" id="KW-0442">Lipid degradation</keyword>
<evidence type="ECO:0000313" key="9">
    <source>
        <dbReference type="Proteomes" id="UP000000689"/>
    </source>
</evidence>
<dbReference type="Pfam" id="PF01735">
    <property type="entry name" value="PLA2_B"/>
    <property type="match status" value="2"/>
</dbReference>
<gene>
    <name evidence="8" type="primary">NDAI0G00820</name>
    <name evidence="8" type="ordered locus">NDAI_0G00820</name>
</gene>
<dbReference type="SMART" id="SM00022">
    <property type="entry name" value="PLAc"/>
    <property type="match status" value="1"/>
</dbReference>
<dbReference type="AlphaFoldDB" id="G0WDJ7"/>
<dbReference type="HOGENOM" id="CLU_014602_2_0_1"/>
<comment type="catalytic activity">
    <reaction evidence="6">
        <text>a 1-acyl-sn-glycero-3-phosphocholine + H2O = sn-glycerol 3-phosphocholine + a fatty acid + H(+)</text>
        <dbReference type="Rhea" id="RHEA:15177"/>
        <dbReference type="ChEBI" id="CHEBI:15377"/>
        <dbReference type="ChEBI" id="CHEBI:15378"/>
        <dbReference type="ChEBI" id="CHEBI:16870"/>
        <dbReference type="ChEBI" id="CHEBI:28868"/>
        <dbReference type="ChEBI" id="CHEBI:58168"/>
        <dbReference type="EC" id="3.1.1.5"/>
    </reaction>
</comment>
<dbReference type="RefSeq" id="XP_003671101.2">
    <property type="nucleotide sequence ID" value="XM_003671053.2"/>
</dbReference>
<feature type="chain" id="PRO_5005130874" description="Lysophospholipase" evidence="6">
    <location>
        <begin position="22"/>
        <end position="679"/>
    </location>
</feature>
<dbReference type="GO" id="GO:0005628">
    <property type="term" value="C:prospore membrane"/>
    <property type="evidence" value="ECO:0007669"/>
    <property type="project" value="EnsemblFungi"/>
</dbReference>
<reference evidence="8 9" key="1">
    <citation type="journal article" date="2011" name="Proc. Natl. Acad. Sci. U.S.A.">
        <title>Evolutionary erosion of yeast sex chromosomes by mating-type switching accidents.</title>
        <authorList>
            <person name="Gordon J.L."/>
            <person name="Armisen D."/>
            <person name="Proux-Wera E."/>
            <person name="Oheigeartaigh S.S."/>
            <person name="Byrne K.P."/>
            <person name="Wolfe K.H."/>
        </authorList>
    </citation>
    <scope>NUCLEOTIDE SEQUENCE [LARGE SCALE GENOMIC DNA]</scope>
    <source>
        <strain evidence="9">ATCC 10597 / BCRC 20456 / CBS 421 / NBRC 0211 / NRRL Y-12639</strain>
    </source>
</reference>